<reference evidence="9" key="1">
    <citation type="submission" date="2020-11" db="EMBL/GenBank/DDBJ databases">
        <title>Isolation and identification of active actinomycetes.</title>
        <authorList>
            <person name="Yu B."/>
        </authorList>
    </citation>
    <scope>NUCLEOTIDE SEQUENCE</scope>
    <source>
        <strain evidence="9">NEAU-YB345</strain>
    </source>
</reference>
<comment type="subcellular location">
    <subcellularLocation>
        <location evidence="1">Cell membrane</location>
        <topology evidence="1">Multi-pass membrane protein</topology>
    </subcellularLocation>
</comment>
<feature type="transmembrane region" description="Helical" evidence="7">
    <location>
        <begin position="381"/>
        <end position="404"/>
    </location>
</feature>
<dbReference type="InterPro" id="IPR020846">
    <property type="entry name" value="MFS_dom"/>
</dbReference>
<keyword evidence="4 7" id="KW-0812">Transmembrane</keyword>
<dbReference type="GO" id="GO:0005886">
    <property type="term" value="C:plasma membrane"/>
    <property type="evidence" value="ECO:0007669"/>
    <property type="project" value="UniProtKB-SubCell"/>
</dbReference>
<evidence type="ECO:0000313" key="9">
    <source>
        <dbReference type="EMBL" id="MBF9069856.1"/>
    </source>
</evidence>
<dbReference type="EMBL" id="JADPRT010000006">
    <property type="protein sequence ID" value="MBF9069856.1"/>
    <property type="molecule type" value="Genomic_DNA"/>
</dbReference>
<feature type="transmembrane region" description="Helical" evidence="7">
    <location>
        <begin position="354"/>
        <end position="375"/>
    </location>
</feature>
<dbReference type="GO" id="GO:0022857">
    <property type="term" value="F:transmembrane transporter activity"/>
    <property type="evidence" value="ECO:0007669"/>
    <property type="project" value="InterPro"/>
</dbReference>
<evidence type="ECO:0000256" key="4">
    <source>
        <dbReference type="ARBA" id="ARBA00022692"/>
    </source>
</evidence>
<dbReference type="EMBL" id="JADPRT010000022">
    <property type="protein sequence ID" value="MBF9073470.1"/>
    <property type="molecule type" value="Genomic_DNA"/>
</dbReference>
<accession>A0A931B6E5</accession>
<proteinExistence type="predicted"/>
<evidence type="ECO:0000256" key="6">
    <source>
        <dbReference type="ARBA" id="ARBA00023136"/>
    </source>
</evidence>
<feature type="transmembrane region" description="Helical" evidence="7">
    <location>
        <begin position="317"/>
        <end position="334"/>
    </location>
</feature>
<comment type="caution">
    <text evidence="9">The sequence shown here is derived from an EMBL/GenBank/DDBJ whole genome shotgun (WGS) entry which is preliminary data.</text>
</comment>
<protein>
    <submittedName>
        <fullName evidence="9">MFS transporter</fullName>
    </submittedName>
</protein>
<evidence type="ECO:0000313" key="10">
    <source>
        <dbReference type="EMBL" id="MBF9073470.1"/>
    </source>
</evidence>
<dbReference type="PROSITE" id="PS50850">
    <property type="entry name" value="MFS"/>
    <property type="match status" value="1"/>
</dbReference>
<gene>
    <name evidence="9" type="ORF">I2501_17680</name>
    <name evidence="10" type="ORF">I2501_36190</name>
</gene>
<dbReference type="Proteomes" id="UP000657385">
    <property type="component" value="Unassembled WGS sequence"/>
</dbReference>
<dbReference type="PANTHER" id="PTHR23513">
    <property type="entry name" value="INTEGRAL MEMBRANE EFFLUX PROTEIN-RELATED"/>
    <property type="match status" value="1"/>
</dbReference>
<keyword evidence="2" id="KW-0813">Transport</keyword>
<feature type="transmembrane region" description="Helical" evidence="7">
    <location>
        <begin position="232"/>
        <end position="250"/>
    </location>
</feature>
<keyword evidence="11" id="KW-1185">Reference proteome</keyword>
<keyword evidence="3" id="KW-1003">Cell membrane</keyword>
<keyword evidence="6 7" id="KW-0472">Membrane</keyword>
<dbReference type="Pfam" id="PF05977">
    <property type="entry name" value="MFS_3"/>
    <property type="match status" value="1"/>
</dbReference>
<evidence type="ECO:0000256" key="3">
    <source>
        <dbReference type="ARBA" id="ARBA00022475"/>
    </source>
</evidence>
<dbReference type="CDD" id="cd06173">
    <property type="entry name" value="MFS_MefA_like"/>
    <property type="match status" value="1"/>
</dbReference>
<sequence length="547" mass="56953">MGMQGTQGYGQSSWAPMAVPAFRLLWLAQMVSNIGTWMQTVGAQWMLVHQPNAALLTSAVQAASLLPVLFVSLPAGVLADLLDRRHILLALSVAMAVLAGVLAGLTGAGLATPTVLLLITFLMGCGQALTNPAWQAIQPELVPRDLIPQAASLNSLNVNVARAVGPALAGLLVAVSGPATVFTVNAVSFVVVALAVYAWHRPPQSLRGSEAPVPALHAGVRYVRHAPGVRRILVRSALFVLPASALWALLPVTAGRSLHLGSGGYGLLLGALGVGAIVGALTIKRLRAALSENVLLALGGVVFAGGTVATATLHSLTALALVLLPTGAAWLVNLSTFNTELQLRLPAWVRARGLAVYLIVFMGGQGIGSLVWGAVAGAAGLTQALLAAAGLLVATTVTLLWWPVIHPTAPLDRSVVSTWPEPALVLDAVPDDTPVLVLIDYTVAPGDVDAFVAAMRPVEQSRRRTGAVSWELYRDSAVPEHFTEAFQVASWSEHLLQHSSRTTGYDEGLLQDVRSLAQGAPTVRHLLPSASRSSAEGAVEVEGGADQ</sequence>
<dbReference type="InterPro" id="IPR036259">
    <property type="entry name" value="MFS_trans_sf"/>
</dbReference>
<evidence type="ECO:0000256" key="5">
    <source>
        <dbReference type="ARBA" id="ARBA00022989"/>
    </source>
</evidence>
<evidence type="ECO:0000259" key="8">
    <source>
        <dbReference type="PROSITE" id="PS50850"/>
    </source>
</evidence>
<dbReference type="PANTHER" id="PTHR23513:SF11">
    <property type="entry name" value="STAPHYLOFERRIN A TRANSPORTER"/>
    <property type="match status" value="1"/>
</dbReference>
<keyword evidence="5 7" id="KW-1133">Transmembrane helix</keyword>
<feature type="transmembrane region" description="Helical" evidence="7">
    <location>
        <begin position="87"/>
        <end position="108"/>
    </location>
</feature>
<dbReference type="SUPFAM" id="SSF103473">
    <property type="entry name" value="MFS general substrate transporter"/>
    <property type="match status" value="1"/>
</dbReference>
<feature type="transmembrane region" description="Helical" evidence="7">
    <location>
        <begin position="294"/>
        <end position="311"/>
    </location>
</feature>
<feature type="domain" description="Major facilitator superfamily (MFS) profile" evidence="8">
    <location>
        <begin position="21"/>
        <end position="406"/>
    </location>
</feature>
<dbReference type="InterPro" id="IPR010290">
    <property type="entry name" value="TM_effector"/>
</dbReference>
<feature type="transmembrane region" description="Helical" evidence="7">
    <location>
        <begin position="262"/>
        <end position="282"/>
    </location>
</feature>
<feature type="transmembrane region" description="Helical" evidence="7">
    <location>
        <begin position="181"/>
        <end position="199"/>
    </location>
</feature>
<evidence type="ECO:0000256" key="2">
    <source>
        <dbReference type="ARBA" id="ARBA00022448"/>
    </source>
</evidence>
<evidence type="ECO:0000256" key="1">
    <source>
        <dbReference type="ARBA" id="ARBA00004651"/>
    </source>
</evidence>
<evidence type="ECO:0000313" key="11">
    <source>
        <dbReference type="Proteomes" id="UP000657385"/>
    </source>
</evidence>
<name>A0A931B6E5_9ACTN</name>
<organism evidence="9 11">
    <name type="scientific">Streptacidiphilus fuscans</name>
    <dbReference type="NCBI Taxonomy" id="2789292"/>
    <lineage>
        <taxon>Bacteria</taxon>
        <taxon>Bacillati</taxon>
        <taxon>Actinomycetota</taxon>
        <taxon>Actinomycetes</taxon>
        <taxon>Kitasatosporales</taxon>
        <taxon>Streptomycetaceae</taxon>
        <taxon>Streptacidiphilus</taxon>
    </lineage>
</organism>
<feature type="transmembrane region" description="Helical" evidence="7">
    <location>
        <begin position="21"/>
        <end position="47"/>
    </location>
</feature>
<dbReference type="Gene3D" id="1.20.1250.20">
    <property type="entry name" value="MFS general substrate transporter like domains"/>
    <property type="match status" value="1"/>
</dbReference>
<dbReference type="AlphaFoldDB" id="A0A931B6E5"/>
<evidence type="ECO:0000256" key="7">
    <source>
        <dbReference type="SAM" id="Phobius"/>
    </source>
</evidence>
<feature type="transmembrane region" description="Helical" evidence="7">
    <location>
        <begin position="53"/>
        <end position="75"/>
    </location>
</feature>